<protein>
    <recommendedName>
        <fullName evidence="4">PD-(D/E)XK endonuclease-like domain-containing protein</fullName>
    </recommendedName>
</protein>
<keyword evidence="2" id="KW-0067">ATP-binding</keyword>
<dbReference type="InterPro" id="IPR011604">
    <property type="entry name" value="PDDEXK-like_dom_sf"/>
</dbReference>
<keyword evidence="2" id="KW-0378">Hydrolase</keyword>
<organism evidence="5 6">
    <name type="scientific">Acaryochloris thomasi RCC1774</name>
    <dbReference type="NCBI Taxonomy" id="1764569"/>
    <lineage>
        <taxon>Bacteria</taxon>
        <taxon>Bacillati</taxon>
        <taxon>Cyanobacteriota</taxon>
        <taxon>Cyanophyceae</taxon>
        <taxon>Acaryochloridales</taxon>
        <taxon>Acaryochloridaceae</taxon>
        <taxon>Acaryochloris</taxon>
        <taxon>Acaryochloris thomasi</taxon>
    </lineage>
</organism>
<evidence type="ECO:0000259" key="4">
    <source>
        <dbReference type="Pfam" id="PF12705"/>
    </source>
</evidence>
<keyword evidence="2" id="KW-0547">Nucleotide-binding</keyword>
<dbReference type="Gene3D" id="3.90.320.10">
    <property type="match status" value="1"/>
</dbReference>
<dbReference type="AlphaFoldDB" id="A0A2W1J8I2"/>
<accession>A0A2W1J8I2</accession>
<dbReference type="RefSeq" id="WP_110988985.1">
    <property type="nucleotide sequence ID" value="NZ_CAWNWM010000036.1"/>
</dbReference>
<dbReference type="GO" id="GO:0006281">
    <property type="term" value="P:DNA repair"/>
    <property type="evidence" value="ECO:0007669"/>
    <property type="project" value="UniProtKB-KW"/>
</dbReference>
<sequence>MAYPISATRLNLYKSCPQSYYFRYERGLKEQSAFGSPALGKAVHAALKDIYGDWNYGHPKPSLEWFELMWQAHTGDLSSKQVDDGWSMLKGYFEQFIEPYPSMNKPLGVEQGIKGKFQVRYIEFVVRGQYDRLDYIEDGLELIDYKTTKQMSPPDAIDIQLGLYDLLLKQVYGQALRKLSLIYLRSGEKKPYEVTPEHRRESQRLIENLAMQLHREEEWRPQEGQQCDRCSYERYCAAKREVPEPLPETARKPKGMQLLLPL</sequence>
<evidence type="ECO:0000256" key="1">
    <source>
        <dbReference type="ARBA" id="ARBA00022763"/>
    </source>
</evidence>
<keyword evidence="6" id="KW-1185">Reference proteome</keyword>
<feature type="domain" description="PD-(D/E)XK endonuclease-like" evidence="4">
    <location>
        <begin position="5"/>
        <end position="236"/>
    </location>
</feature>
<name>A0A2W1J8I2_9CYAN</name>
<dbReference type="GO" id="GO:0004386">
    <property type="term" value="F:helicase activity"/>
    <property type="evidence" value="ECO:0007669"/>
    <property type="project" value="UniProtKB-KW"/>
</dbReference>
<keyword evidence="1" id="KW-0227">DNA damage</keyword>
<proteinExistence type="predicted"/>
<evidence type="ECO:0000313" key="5">
    <source>
        <dbReference type="EMBL" id="PZD70468.1"/>
    </source>
</evidence>
<dbReference type="Proteomes" id="UP000248857">
    <property type="component" value="Unassembled WGS sequence"/>
</dbReference>
<comment type="caution">
    <text evidence="5">The sequence shown here is derived from an EMBL/GenBank/DDBJ whole genome shotgun (WGS) entry which is preliminary data.</text>
</comment>
<dbReference type="OrthoDB" id="526734at2"/>
<dbReference type="EMBL" id="PQWO01000036">
    <property type="protein sequence ID" value="PZD70468.1"/>
    <property type="molecule type" value="Genomic_DNA"/>
</dbReference>
<keyword evidence="2" id="KW-0347">Helicase</keyword>
<evidence type="ECO:0000313" key="6">
    <source>
        <dbReference type="Proteomes" id="UP000248857"/>
    </source>
</evidence>
<keyword evidence="3" id="KW-0234">DNA repair</keyword>
<evidence type="ECO:0000256" key="2">
    <source>
        <dbReference type="ARBA" id="ARBA00022806"/>
    </source>
</evidence>
<gene>
    <name evidence="5" type="ORF">C1752_12039</name>
</gene>
<dbReference type="InterPro" id="IPR038726">
    <property type="entry name" value="PDDEXK_AddAB-type"/>
</dbReference>
<evidence type="ECO:0000256" key="3">
    <source>
        <dbReference type="ARBA" id="ARBA00023204"/>
    </source>
</evidence>
<reference evidence="5 6" key="1">
    <citation type="journal article" date="2018" name="Sci. Rep.">
        <title>A novel species of the marine cyanobacterium Acaryochloris with a unique pigment content and lifestyle.</title>
        <authorList>
            <person name="Partensky F."/>
            <person name="Six C."/>
            <person name="Ratin M."/>
            <person name="Garczarek L."/>
            <person name="Vaulot D."/>
            <person name="Probert I."/>
            <person name="Calteau A."/>
            <person name="Gourvil P."/>
            <person name="Marie D."/>
            <person name="Grebert T."/>
            <person name="Bouchier C."/>
            <person name="Le Panse S."/>
            <person name="Gachenot M."/>
            <person name="Rodriguez F."/>
            <person name="Garrido J.L."/>
        </authorList>
    </citation>
    <scope>NUCLEOTIDE SEQUENCE [LARGE SCALE GENOMIC DNA]</scope>
    <source>
        <strain evidence="5 6">RCC1774</strain>
    </source>
</reference>
<dbReference type="Pfam" id="PF12705">
    <property type="entry name" value="PDDEXK_1"/>
    <property type="match status" value="1"/>
</dbReference>